<keyword evidence="2 4" id="KW-0560">Oxidoreductase</keyword>
<dbReference type="InterPro" id="IPR016161">
    <property type="entry name" value="Ald_DH/histidinol_DH"/>
</dbReference>
<name>A0A0B1ZIV4_9SPHN</name>
<gene>
    <name evidence="6" type="ORF">LK12_21740</name>
</gene>
<dbReference type="Gene3D" id="3.40.309.10">
    <property type="entry name" value="Aldehyde Dehydrogenase, Chain A, domain 2"/>
    <property type="match status" value="1"/>
</dbReference>
<dbReference type="InterPro" id="IPR016163">
    <property type="entry name" value="Ald_DH_C"/>
</dbReference>
<keyword evidence="7" id="KW-1185">Reference proteome</keyword>
<evidence type="ECO:0000256" key="2">
    <source>
        <dbReference type="ARBA" id="ARBA00023002"/>
    </source>
</evidence>
<dbReference type="AlphaFoldDB" id="A0A0B1ZIV4"/>
<dbReference type="Gene3D" id="3.40.605.10">
    <property type="entry name" value="Aldehyde Dehydrogenase, Chain A, domain 1"/>
    <property type="match status" value="1"/>
</dbReference>
<dbReference type="CDD" id="cd07078">
    <property type="entry name" value="ALDH"/>
    <property type="match status" value="1"/>
</dbReference>
<feature type="domain" description="Aldehyde dehydrogenase" evidence="5">
    <location>
        <begin position="21"/>
        <end position="475"/>
    </location>
</feature>
<dbReference type="PANTHER" id="PTHR11699">
    <property type="entry name" value="ALDEHYDE DEHYDROGENASE-RELATED"/>
    <property type="match status" value="1"/>
</dbReference>
<accession>A0A0B1ZIV4</accession>
<dbReference type="Pfam" id="PF00171">
    <property type="entry name" value="Aldedh"/>
    <property type="match status" value="1"/>
</dbReference>
<evidence type="ECO:0000259" key="5">
    <source>
        <dbReference type="Pfam" id="PF00171"/>
    </source>
</evidence>
<reference evidence="6 7" key="1">
    <citation type="submission" date="2014-10" db="EMBL/GenBank/DDBJ databases">
        <title>Genome sequence of Novosphingobium malaysiense MUSC 273(T).</title>
        <authorList>
            <person name="Lee L.-H."/>
        </authorList>
    </citation>
    <scope>NUCLEOTIDE SEQUENCE [LARGE SCALE GENOMIC DNA]</scope>
    <source>
        <strain evidence="6 7">MUSC 273</strain>
    </source>
</reference>
<evidence type="ECO:0000256" key="4">
    <source>
        <dbReference type="RuleBase" id="RU003345"/>
    </source>
</evidence>
<dbReference type="GO" id="GO:0016620">
    <property type="term" value="F:oxidoreductase activity, acting on the aldehyde or oxo group of donors, NAD or NADP as acceptor"/>
    <property type="evidence" value="ECO:0007669"/>
    <property type="project" value="InterPro"/>
</dbReference>
<comment type="caution">
    <text evidence="6">The sequence shown here is derived from an EMBL/GenBank/DDBJ whole genome shotgun (WGS) entry which is preliminary data.</text>
</comment>
<dbReference type="FunFam" id="3.40.309.10:FF:000009">
    <property type="entry name" value="Aldehyde dehydrogenase A"/>
    <property type="match status" value="1"/>
</dbReference>
<dbReference type="EMBL" id="JTDI01000008">
    <property type="protein sequence ID" value="KHK89208.1"/>
    <property type="molecule type" value="Genomic_DNA"/>
</dbReference>
<proteinExistence type="inferred from homology"/>
<dbReference type="InterPro" id="IPR016162">
    <property type="entry name" value="Ald_DH_N"/>
</dbReference>
<evidence type="ECO:0000313" key="6">
    <source>
        <dbReference type="EMBL" id="KHK89208.1"/>
    </source>
</evidence>
<dbReference type="Proteomes" id="UP000031057">
    <property type="component" value="Unassembled WGS sequence"/>
</dbReference>
<organism evidence="6 7">
    <name type="scientific">Novosphingobium malaysiense</name>
    <dbReference type="NCBI Taxonomy" id="1348853"/>
    <lineage>
        <taxon>Bacteria</taxon>
        <taxon>Pseudomonadati</taxon>
        <taxon>Pseudomonadota</taxon>
        <taxon>Alphaproteobacteria</taxon>
        <taxon>Sphingomonadales</taxon>
        <taxon>Sphingomonadaceae</taxon>
        <taxon>Novosphingobium</taxon>
    </lineage>
</organism>
<dbReference type="STRING" id="1348853.LK12_21740"/>
<dbReference type="InterPro" id="IPR015590">
    <property type="entry name" value="Aldehyde_DH_dom"/>
</dbReference>
<evidence type="ECO:0000256" key="3">
    <source>
        <dbReference type="PROSITE-ProRule" id="PRU10007"/>
    </source>
</evidence>
<dbReference type="PROSITE" id="PS00687">
    <property type="entry name" value="ALDEHYDE_DEHYDR_GLU"/>
    <property type="match status" value="1"/>
</dbReference>
<protein>
    <submittedName>
        <fullName evidence="6">Aldehyde dehydrogenase</fullName>
    </submittedName>
</protein>
<feature type="active site" evidence="3">
    <location>
        <position position="251"/>
    </location>
</feature>
<sequence>MATALPKAKLVIGDRQLDSGSRGTIEHINTTTGQAQGEIPLAGPSDVDAAVAAARAALPAWRDMKPFDRAVILQRFAAMVEDNAERFAKISVVENGIPRTSWAGMWPRIVGWTRYYAGWADKIEGLVTSTWPNDHFEYTVPEPYGVIAHIITWNAPMLSLAMKVPPSLAAGNTVVIKPAEFTPFSAQLFVELALEAGVPPGVINVVPGAVEAGEALVRNPGVDKISFTGGPVGARAIMRSAAETLKPCVFELGGKSANLVFPDADLAEVVPYSVGFAFSNSGQGCAIPTRAMVHEDIYDQFLEMAQATIEQLPYGDPANDDVLVGPMVNQVAYNRVQAMIEEARSSKAGRFLTGGQAVGETGHFVEPTLIADVDPNSEIAQKEVFGPVLCAFKFRTEDEAVELANATEYGLSAYVQTHDLDVAQRMVRRLHAGTVYVNQAGPAYSAGSPFGGLGNSGFGREGGKAGLEEFIRIKGVGMSIRV</sequence>
<evidence type="ECO:0000256" key="1">
    <source>
        <dbReference type="ARBA" id="ARBA00009986"/>
    </source>
</evidence>
<dbReference type="SUPFAM" id="SSF53720">
    <property type="entry name" value="ALDH-like"/>
    <property type="match status" value="1"/>
</dbReference>
<evidence type="ECO:0000313" key="7">
    <source>
        <dbReference type="Proteomes" id="UP000031057"/>
    </source>
</evidence>
<dbReference type="InterPro" id="IPR029510">
    <property type="entry name" value="Ald_DH_CS_GLU"/>
</dbReference>
<dbReference type="OrthoDB" id="9802947at2"/>
<comment type="similarity">
    <text evidence="1 4">Belongs to the aldehyde dehydrogenase family.</text>
</comment>
<dbReference type="FunFam" id="3.40.605.10:FF:000007">
    <property type="entry name" value="NAD/NADP-dependent betaine aldehyde dehydrogenase"/>
    <property type="match status" value="1"/>
</dbReference>